<reference evidence="2" key="2">
    <citation type="journal article" date="2015" name="Fish Shellfish Immunol.">
        <title>Early steps in the European eel (Anguilla anguilla)-Vibrio vulnificus interaction in the gills: Role of the RtxA13 toxin.</title>
        <authorList>
            <person name="Callol A."/>
            <person name="Pajuelo D."/>
            <person name="Ebbesson L."/>
            <person name="Teles M."/>
            <person name="MacKenzie S."/>
            <person name="Amaro C."/>
        </authorList>
    </citation>
    <scope>NUCLEOTIDE SEQUENCE</scope>
</reference>
<sequence length="54" mass="6120">MKYTMNNSANLLPNVSLFRSSLSKKNQKPKTNQKPNSEQAAQASRHLLYTQPSK</sequence>
<feature type="compositionally biased region" description="Polar residues" evidence="1">
    <location>
        <begin position="1"/>
        <end position="23"/>
    </location>
</feature>
<proteinExistence type="predicted"/>
<evidence type="ECO:0000313" key="2">
    <source>
        <dbReference type="EMBL" id="JAH97125.1"/>
    </source>
</evidence>
<evidence type="ECO:0000256" key="1">
    <source>
        <dbReference type="SAM" id="MobiDB-lite"/>
    </source>
</evidence>
<reference evidence="2" key="1">
    <citation type="submission" date="2014-11" db="EMBL/GenBank/DDBJ databases">
        <authorList>
            <person name="Amaro Gonzalez C."/>
        </authorList>
    </citation>
    <scope>NUCLEOTIDE SEQUENCE</scope>
</reference>
<organism evidence="2">
    <name type="scientific">Anguilla anguilla</name>
    <name type="common">European freshwater eel</name>
    <name type="synonym">Muraena anguilla</name>
    <dbReference type="NCBI Taxonomy" id="7936"/>
    <lineage>
        <taxon>Eukaryota</taxon>
        <taxon>Metazoa</taxon>
        <taxon>Chordata</taxon>
        <taxon>Craniata</taxon>
        <taxon>Vertebrata</taxon>
        <taxon>Euteleostomi</taxon>
        <taxon>Actinopterygii</taxon>
        <taxon>Neopterygii</taxon>
        <taxon>Teleostei</taxon>
        <taxon>Anguilliformes</taxon>
        <taxon>Anguillidae</taxon>
        <taxon>Anguilla</taxon>
    </lineage>
</organism>
<dbReference type="AlphaFoldDB" id="A0A0E9X5G4"/>
<name>A0A0E9X5G4_ANGAN</name>
<dbReference type="EMBL" id="GBXM01011452">
    <property type="protein sequence ID" value="JAH97125.1"/>
    <property type="molecule type" value="Transcribed_RNA"/>
</dbReference>
<feature type="region of interest" description="Disordered" evidence="1">
    <location>
        <begin position="1"/>
        <end position="54"/>
    </location>
</feature>
<protein>
    <submittedName>
        <fullName evidence="2">Uncharacterized protein</fullName>
    </submittedName>
</protein>
<accession>A0A0E9X5G4</accession>